<dbReference type="EMBL" id="RZGK01000002">
    <property type="protein sequence ID" value="KAF9701493.1"/>
    <property type="molecule type" value="Genomic_DNA"/>
</dbReference>
<dbReference type="AlphaFoldDB" id="A0A8H7JEW7"/>
<evidence type="ECO:0000313" key="2">
    <source>
        <dbReference type="Proteomes" id="UP000651452"/>
    </source>
</evidence>
<proteinExistence type="predicted"/>
<keyword evidence="2" id="KW-1185">Reference proteome</keyword>
<reference evidence="1" key="1">
    <citation type="submission" date="2018-12" db="EMBL/GenBank/DDBJ databases">
        <authorList>
            <person name="Syme R.A."/>
            <person name="Farfan-Caceres L."/>
            <person name="Lichtenzveig J."/>
        </authorList>
    </citation>
    <scope>NUCLEOTIDE SEQUENCE</scope>
    <source>
        <strain evidence="1">Al4</strain>
    </source>
</reference>
<comment type="caution">
    <text evidence="1">The sequence shown here is derived from an EMBL/GenBank/DDBJ whole genome shotgun (WGS) entry which is preliminary data.</text>
</comment>
<evidence type="ECO:0000313" key="1">
    <source>
        <dbReference type="EMBL" id="KAF9701493.1"/>
    </source>
</evidence>
<reference evidence="1" key="2">
    <citation type="submission" date="2020-09" db="EMBL/GenBank/DDBJ databases">
        <title>Reference genome assembly for Australian Ascochyta lentis isolate Al4.</title>
        <authorList>
            <person name="Lee R.C."/>
            <person name="Farfan-Caceres L.M."/>
            <person name="Debler J.W."/>
            <person name="Williams A.H."/>
            <person name="Henares B.M."/>
        </authorList>
    </citation>
    <scope>NUCLEOTIDE SEQUENCE</scope>
    <source>
        <strain evidence="1">Al4</strain>
    </source>
</reference>
<name>A0A8H7JEW7_9PLEO</name>
<organism evidence="1 2">
    <name type="scientific">Ascochyta lentis</name>
    <dbReference type="NCBI Taxonomy" id="205686"/>
    <lineage>
        <taxon>Eukaryota</taxon>
        <taxon>Fungi</taxon>
        <taxon>Dikarya</taxon>
        <taxon>Ascomycota</taxon>
        <taxon>Pezizomycotina</taxon>
        <taxon>Dothideomycetes</taxon>
        <taxon>Pleosporomycetidae</taxon>
        <taxon>Pleosporales</taxon>
        <taxon>Pleosporineae</taxon>
        <taxon>Didymellaceae</taxon>
        <taxon>Ascochyta</taxon>
    </lineage>
</organism>
<dbReference type="Proteomes" id="UP000651452">
    <property type="component" value="Unassembled WGS sequence"/>
</dbReference>
<sequence length="369" mass="41981">MPLLQLPIELFEVVMRIYVQDDSLKNTARARLVCRAFNNCIPEEMLHKAASSDLNALQGSREYKFYLKQHIAGILRIKLLHQDAGKCQFLRFLKDLINDTVEQEWPMDTETHRVLRSQYTQYICVALASVEYKYMRRLIVGSIVPDTQSRQDLQAVAAAAVGNVQILLNNTTKTDDMLERPREYIPSALCAAVAADQTDVVNVILKWVLATVRGPWDTGNWKDMRAAASGLLEALQVAVHTRKDTVGNTILQVLIRNRALGESLRRSAGLSLMEDCAEHGNFQIFLVAAYYYQNSGSWPKGEIPDELLFREAEDLFRRARERWPQELIYASTYDPIFAQRTQVMLSTTCRAEFHAIAKTLLGTDVLNNR</sequence>
<accession>A0A8H7JEW7</accession>
<protein>
    <submittedName>
        <fullName evidence="1">Uncharacterized protein</fullName>
    </submittedName>
</protein>
<gene>
    <name evidence="1" type="ORF">EKO04_000519</name>
</gene>
<dbReference type="OrthoDB" id="341259at2759"/>